<dbReference type="EMBL" id="CM039428">
    <property type="protein sequence ID" value="KAI4350475.1"/>
    <property type="molecule type" value="Genomic_DNA"/>
</dbReference>
<accession>A0ACB9PPH9</accession>
<protein>
    <submittedName>
        <fullName evidence="1">Uncharacterized protein</fullName>
    </submittedName>
</protein>
<gene>
    <name evidence="1" type="ORF">L6164_004927</name>
</gene>
<organism evidence="1 2">
    <name type="scientific">Bauhinia variegata</name>
    <name type="common">Purple orchid tree</name>
    <name type="synonym">Phanera variegata</name>
    <dbReference type="NCBI Taxonomy" id="167791"/>
    <lineage>
        <taxon>Eukaryota</taxon>
        <taxon>Viridiplantae</taxon>
        <taxon>Streptophyta</taxon>
        <taxon>Embryophyta</taxon>
        <taxon>Tracheophyta</taxon>
        <taxon>Spermatophyta</taxon>
        <taxon>Magnoliopsida</taxon>
        <taxon>eudicotyledons</taxon>
        <taxon>Gunneridae</taxon>
        <taxon>Pentapetalae</taxon>
        <taxon>rosids</taxon>
        <taxon>fabids</taxon>
        <taxon>Fabales</taxon>
        <taxon>Fabaceae</taxon>
        <taxon>Cercidoideae</taxon>
        <taxon>Cercideae</taxon>
        <taxon>Bauhiniinae</taxon>
        <taxon>Bauhinia</taxon>
    </lineage>
</organism>
<name>A0ACB9PPH9_BAUVA</name>
<sequence length="693" mass="78740">MEKNLAENSGSFARKDEQDNVGGDIPSSPAPPPAPRESDAEPAEKTEGEANEDKKEDTSKADEKTDEVPESPLPSLEKISEGIDQLLVTLQRNAEANAEEGSPEIPDFIDKFLDLVEEKIAKHDCGEGKAKWGEDPKEDSVLLEAVDRVSKMEKLLSQSKPSPEEEINQKKDSLVNRTGELQQRAMAYLEEEFRLILEDPKKSSESDPGGNSSKGKHAEQDNSQLPESEDTESETDFPDFPENAISSLKKIANHMISGGYQSECCQVYMILRRHAFEENLQNLEWEKISIDEIQRTNWETLESNIPSWNRTFRQCASVYLPGERNLVKSVFTDHPSIPDSLFSSITRSVIMQLLNFAEGVAMTKRAPEKLFKFLDMYETLRDVGPALNDLFPEEIMNELRTETTSAKCRLGEAAICTYCELENSIRSDASKTPVPGGAIHPLTRYVVNYLKLSCEYKDTLEQVFKDHSKIERADSTSRPRYEGESSSRSQNDSEKSEESPFSAQLMRMMDLLDVNMEAKAKLYRDVALSSIFMMNNGRYILQKIKGTEIHQSMGNTWSRKKSSELRSFHNNYKRETWGKLLTCLQQEGLTHNGKVLKPVLKERFKNFNAMFEEIHKKQSTWVVYDEQLQSELRVSIAGVVIPAYRSFLGRYSQHLDPGRQTEKYIKLQPDDIETCIEELFDGKNAASMARKRT</sequence>
<evidence type="ECO:0000313" key="1">
    <source>
        <dbReference type="EMBL" id="KAI4350475.1"/>
    </source>
</evidence>
<evidence type="ECO:0000313" key="2">
    <source>
        <dbReference type="Proteomes" id="UP000828941"/>
    </source>
</evidence>
<comment type="caution">
    <text evidence="1">The sequence shown here is derived from an EMBL/GenBank/DDBJ whole genome shotgun (WGS) entry which is preliminary data.</text>
</comment>
<keyword evidence="2" id="KW-1185">Reference proteome</keyword>
<reference evidence="1 2" key="1">
    <citation type="journal article" date="2022" name="DNA Res.">
        <title>Chromosomal-level genome assembly of the orchid tree Bauhinia variegata (Leguminosae; Cercidoideae) supports the allotetraploid origin hypothesis of Bauhinia.</title>
        <authorList>
            <person name="Zhong Y."/>
            <person name="Chen Y."/>
            <person name="Zheng D."/>
            <person name="Pang J."/>
            <person name="Liu Y."/>
            <person name="Luo S."/>
            <person name="Meng S."/>
            <person name="Qian L."/>
            <person name="Wei D."/>
            <person name="Dai S."/>
            <person name="Zhou R."/>
        </authorList>
    </citation>
    <scope>NUCLEOTIDE SEQUENCE [LARGE SCALE GENOMIC DNA]</scope>
    <source>
        <strain evidence="1">BV-YZ2020</strain>
    </source>
</reference>
<dbReference type="Proteomes" id="UP000828941">
    <property type="component" value="Chromosome 3"/>
</dbReference>
<proteinExistence type="predicted"/>